<reference evidence="1 2" key="1">
    <citation type="journal article" date="2011" name="J. Bacteriol.">
        <title>Complete genome sequence of Methanosaeta concilii, a specialist in aceticlastic methanogenesis.</title>
        <authorList>
            <person name="Barber R.D."/>
            <person name="Zhang L."/>
            <person name="Harnack M."/>
            <person name="Olson M.V."/>
            <person name="Kaul R."/>
            <person name="Ingram-Smith C."/>
            <person name="Smith K.S."/>
        </authorList>
    </citation>
    <scope>NUCLEOTIDE SEQUENCE [LARGE SCALE GENOMIC DNA]</scope>
    <source>
        <strain evidence="2">ATCC 5969 / DSM 3671 / JCM 10134 / NBRC 103675 / OCM 69 / GP-6</strain>
    </source>
</reference>
<keyword evidence="2" id="KW-1185">Reference proteome</keyword>
<accession>F4BXP7</accession>
<organism evidence="1 2">
    <name type="scientific">Methanothrix soehngenii (strain ATCC 5969 / DSM 3671 / JCM 10134 / NBRC 103675 / OCM 69 / GP-6)</name>
    <name type="common">Methanosaeta concilii</name>
    <dbReference type="NCBI Taxonomy" id="990316"/>
    <lineage>
        <taxon>Archaea</taxon>
        <taxon>Methanobacteriati</taxon>
        <taxon>Methanobacteriota</taxon>
        <taxon>Stenosarchaea group</taxon>
        <taxon>Methanomicrobia</taxon>
        <taxon>Methanotrichales</taxon>
        <taxon>Methanotrichaceae</taxon>
        <taxon>Methanothrix</taxon>
    </lineage>
</organism>
<dbReference type="KEGG" id="mcj:MCON_2212"/>
<proteinExistence type="predicted"/>
<sequence>MELAAVAFSQLLDDYKNRVKDKFDKYPFSFNSSVSGSIFFSTSSDSDLASDVESFASEVKSAFSDVDDCISELQDTLEIISIGIDYRKYMKFYLLTPNVSKENRTHMQPQKVYKDYNIYYPSNKSKYTSTKEDAQFCIDFIIESSIILQEFNTTGVRRVTNSPSFRLGMK</sequence>
<name>F4BXP7_METSG</name>
<dbReference type="InParanoid" id="F4BXP7"/>
<evidence type="ECO:0000313" key="1">
    <source>
        <dbReference type="EMBL" id="AEB68725.1"/>
    </source>
</evidence>
<dbReference type="HOGENOM" id="CLU_1567141_0_0_2"/>
<protein>
    <submittedName>
        <fullName evidence="1">Uncharacterized protein</fullName>
    </submittedName>
</protein>
<evidence type="ECO:0000313" key="2">
    <source>
        <dbReference type="Proteomes" id="UP000007807"/>
    </source>
</evidence>
<dbReference type="Proteomes" id="UP000007807">
    <property type="component" value="Chromosome"/>
</dbReference>
<dbReference type="EMBL" id="CP002565">
    <property type="protein sequence ID" value="AEB68725.1"/>
    <property type="molecule type" value="Genomic_DNA"/>
</dbReference>
<dbReference type="AlphaFoldDB" id="F4BXP7"/>
<gene>
    <name evidence="1" type="ordered locus">MCON_2212</name>
</gene>